<comment type="caution">
    <text evidence="3">The sequence shown here is derived from an EMBL/GenBank/DDBJ whole genome shotgun (WGS) entry which is preliminary data.</text>
</comment>
<evidence type="ECO:0000313" key="3">
    <source>
        <dbReference type="EMBL" id="MDQ0369131.1"/>
    </source>
</evidence>
<proteinExistence type="inferred from homology"/>
<dbReference type="SUPFAM" id="SSF55846">
    <property type="entry name" value="N-acetylmuramoyl-L-alanine amidase-like"/>
    <property type="match status" value="1"/>
</dbReference>
<gene>
    <name evidence="3" type="ORF">J2S42_005800</name>
</gene>
<dbReference type="CDD" id="cd06583">
    <property type="entry name" value="PGRP"/>
    <property type="match status" value="1"/>
</dbReference>
<dbReference type="InterPro" id="IPR002502">
    <property type="entry name" value="Amidase_domain"/>
</dbReference>
<dbReference type="RefSeq" id="WP_307244138.1">
    <property type="nucleotide sequence ID" value="NZ_JAUSUZ010000001.1"/>
</dbReference>
<dbReference type="EMBL" id="JAUSUZ010000001">
    <property type="protein sequence ID" value="MDQ0369131.1"/>
    <property type="molecule type" value="Genomic_DNA"/>
</dbReference>
<dbReference type="InterPro" id="IPR015510">
    <property type="entry name" value="PGRP"/>
</dbReference>
<name>A0AAE3W475_9ACTN</name>
<dbReference type="InterPro" id="IPR006311">
    <property type="entry name" value="TAT_signal"/>
</dbReference>
<dbReference type="GO" id="GO:0009253">
    <property type="term" value="P:peptidoglycan catabolic process"/>
    <property type="evidence" value="ECO:0007669"/>
    <property type="project" value="InterPro"/>
</dbReference>
<evidence type="ECO:0000313" key="4">
    <source>
        <dbReference type="Proteomes" id="UP001240236"/>
    </source>
</evidence>
<dbReference type="AlphaFoldDB" id="A0AAE3W475"/>
<dbReference type="SMART" id="SM00701">
    <property type="entry name" value="PGRP"/>
    <property type="match status" value="1"/>
</dbReference>
<evidence type="ECO:0000259" key="2">
    <source>
        <dbReference type="SMART" id="SM00701"/>
    </source>
</evidence>
<sequence>MVSRRTLLTGATVVGAGAIAAAAGGVAYAANEPRRIPRTLAHQRGRVASREQNDVAEFTLTHLSVTASAAAAVRLRDANGWGAWLELAGCHGGRDGISAAAGNRSMVLAHGVTGYEVQTADGSPAVVRELNTIDGPAGQIAAVAKNALPLRGTQALALNRYLPRQAWGADESLRLNPDGTQKWPAEFYPVQTLTVHHTGVDAHNDDPNPAATVRAIYYDDTIADDYGDIGYQLLIDEAGAVYEGRWSGTDGVPVYGGTAGPDGRPKAVNGAHVGGFNAGNVGVSLLGRFTNRQPTAAARESLVKVLAGIAGLVNIDPTARVTYRNPISGAGGLVNTILGHRDWQAVGAGATECPGNAFHPTLAALRQEVAAELS</sequence>
<accession>A0AAE3W475</accession>
<feature type="domain" description="Peptidoglycan recognition protein family" evidence="2">
    <location>
        <begin position="162"/>
        <end position="328"/>
    </location>
</feature>
<comment type="similarity">
    <text evidence="1">Belongs to the N-acetylmuramoyl-L-alanine amidase 2 family.</text>
</comment>
<dbReference type="PROSITE" id="PS51318">
    <property type="entry name" value="TAT"/>
    <property type="match status" value="1"/>
</dbReference>
<evidence type="ECO:0000256" key="1">
    <source>
        <dbReference type="ARBA" id="ARBA00007553"/>
    </source>
</evidence>
<dbReference type="InterPro" id="IPR006619">
    <property type="entry name" value="PGRP_domain_met/bac"/>
</dbReference>
<organism evidence="3 4">
    <name type="scientific">Catenuloplanes indicus</name>
    <dbReference type="NCBI Taxonomy" id="137267"/>
    <lineage>
        <taxon>Bacteria</taxon>
        <taxon>Bacillati</taxon>
        <taxon>Actinomycetota</taxon>
        <taxon>Actinomycetes</taxon>
        <taxon>Micromonosporales</taxon>
        <taxon>Micromonosporaceae</taxon>
        <taxon>Catenuloplanes</taxon>
    </lineage>
</organism>
<protein>
    <recommendedName>
        <fullName evidence="2">Peptidoglycan recognition protein family domain-containing protein</fullName>
    </recommendedName>
</protein>
<dbReference type="PANTHER" id="PTHR11022:SF41">
    <property type="entry name" value="PEPTIDOGLYCAN-RECOGNITION PROTEIN LC-RELATED"/>
    <property type="match status" value="1"/>
</dbReference>
<keyword evidence="4" id="KW-1185">Reference proteome</keyword>
<reference evidence="3 4" key="1">
    <citation type="submission" date="2023-07" db="EMBL/GenBank/DDBJ databases">
        <title>Sequencing the genomes of 1000 actinobacteria strains.</title>
        <authorList>
            <person name="Klenk H.-P."/>
        </authorList>
    </citation>
    <scope>NUCLEOTIDE SEQUENCE [LARGE SCALE GENOMIC DNA]</scope>
    <source>
        <strain evidence="3 4">DSM 44709</strain>
    </source>
</reference>
<dbReference type="GO" id="GO:0008745">
    <property type="term" value="F:N-acetylmuramoyl-L-alanine amidase activity"/>
    <property type="evidence" value="ECO:0007669"/>
    <property type="project" value="InterPro"/>
</dbReference>
<dbReference type="InterPro" id="IPR036505">
    <property type="entry name" value="Amidase/PGRP_sf"/>
</dbReference>
<dbReference type="Proteomes" id="UP001240236">
    <property type="component" value="Unassembled WGS sequence"/>
</dbReference>
<dbReference type="PANTHER" id="PTHR11022">
    <property type="entry name" value="PEPTIDOGLYCAN RECOGNITION PROTEIN"/>
    <property type="match status" value="1"/>
</dbReference>
<dbReference type="Pfam" id="PF01510">
    <property type="entry name" value="Amidase_2"/>
    <property type="match status" value="1"/>
</dbReference>
<dbReference type="Gene3D" id="3.40.80.10">
    <property type="entry name" value="Peptidoglycan recognition protein-like"/>
    <property type="match status" value="1"/>
</dbReference>
<dbReference type="GO" id="GO:0008270">
    <property type="term" value="F:zinc ion binding"/>
    <property type="evidence" value="ECO:0007669"/>
    <property type="project" value="InterPro"/>
</dbReference>